<comment type="caution">
    <text evidence="1">The sequence shown here is derived from an EMBL/GenBank/DDBJ whole genome shotgun (WGS) entry which is preliminary data.</text>
</comment>
<dbReference type="InterPro" id="IPR016039">
    <property type="entry name" value="Thiolase-like"/>
</dbReference>
<dbReference type="NCBIfam" id="NF006160">
    <property type="entry name" value="PRK08304.1"/>
    <property type="match status" value="1"/>
</dbReference>
<protein>
    <submittedName>
        <fullName evidence="1">Stage V sporulation protein AD</fullName>
    </submittedName>
</protein>
<dbReference type="EMBL" id="DVGD01000236">
    <property type="protein sequence ID" value="HIR10186.1"/>
    <property type="molecule type" value="Genomic_DNA"/>
</dbReference>
<dbReference type="NCBIfam" id="TIGR02845">
    <property type="entry name" value="spore_V_AD"/>
    <property type="match status" value="1"/>
</dbReference>
<evidence type="ECO:0000313" key="2">
    <source>
        <dbReference type="Proteomes" id="UP000824258"/>
    </source>
</evidence>
<accession>A0A9D1A8E0</accession>
<dbReference type="Proteomes" id="UP000824258">
    <property type="component" value="Unassembled WGS sequence"/>
</dbReference>
<dbReference type="PIRSF" id="PIRSF011570">
    <property type="entry name" value="SpoVAD"/>
    <property type="match status" value="1"/>
</dbReference>
<dbReference type="Gene3D" id="3.40.47.40">
    <property type="entry name" value="Stage V sporulation protein AD"/>
    <property type="match status" value="1"/>
</dbReference>
<evidence type="ECO:0000313" key="1">
    <source>
        <dbReference type="EMBL" id="HIR10186.1"/>
    </source>
</evidence>
<dbReference type="GO" id="GO:0016746">
    <property type="term" value="F:acyltransferase activity"/>
    <property type="evidence" value="ECO:0007669"/>
    <property type="project" value="InterPro"/>
</dbReference>
<gene>
    <name evidence="1" type="primary">spoVAD</name>
    <name evidence="1" type="ORF">IAA70_07260</name>
</gene>
<dbReference type="InterPro" id="IPR010894">
    <property type="entry name" value="SpoVAD"/>
</dbReference>
<reference evidence="1" key="2">
    <citation type="journal article" date="2021" name="PeerJ">
        <title>Extensive microbial diversity within the chicken gut microbiome revealed by metagenomics and culture.</title>
        <authorList>
            <person name="Gilroy R."/>
            <person name="Ravi A."/>
            <person name="Getino M."/>
            <person name="Pursley I."/>
            <person name="Horton D.L."/>
            <person name="Alikhan N.F."/>
            <person name="Baker D."/>
            <person name="Gharbi K."/>
            <person name="Hall N."/>
            <person name="Watson M."/>
            <person name="Adriaenssens E.M."/>
            <person name="Foster-Nyarko E."/>
            <person name="Jarju S."/>
            <person name="Secka A."/>
            <person name="Antonio M."/>
            <person name="Oren A."/>
            <person name="Chaudhuri R.R."/>
            <person name="La Ragione R."/>
            <person name="Hildebrand F."/>
            <person name="Pallen M.J."/>
        </authorList>
    </citation>
    <scope>NUCLEOTIDE SEQUENCE</scope>
    <source>
        <strain evidence="1">ChiHjej9B8-7071</strain>
    </source>
</reference>
<name>A0A9D1A8E0_9FIRM</name>
<dbReference type="Pfam" id="PF07451">
    <property type="entry name" value="SpoVAD"/>
    <property type="match status" value="1"/>
</dbReference>
<reference evidence="1" key="1">
    <citation type="submission" date="2020-10" db="EMBL/GenBank/DDBJ databases">
        <authorList>
            <person name="Gilroy R."/>
        </authorList>
    </citation>
    <scope>NUCLEOTIDE SEQUENCE</scope>
    <source>
        <strain evidence="1">ChiHjej9B8-7071</strain>
    </source>
</reference>
<dbReference type="SUPFAM" id="SSF53901">
    <property type="entry name" value="Thiolase-like"/>
    <property type="match status" value="1"/>
</dbReference>
<proteinExistence type="predicted"/>
<organism evidence="1 2">
    <name type="scientific">Candidatus Avoscillospira stercoripullorum</name>
    <dbReference type="NCBI Taxonomy" id="2840709"/>
    <lineage>
        <taxon>Bacteria</taxon>
        <taxon>Bacillati</taxon>
        <taxon>Bacillota</taxon>
        <taxon>Clostridia</taxon>
        <taxon>Eubacteriales</taxon>
        <taxon>Oscillospiraceae</taxon>
        <taxon>Oscillospiraceae incertae sedis</taxon>
        <taxon>Candidatus Avoscillospira</taxon>
    </lineage>
</organism>
<sequence>MAMLRRGRQSIVFDRHPAILSTAAIGGKKELEGPLHAYFDELSRDTRFRQRTWEKAESKMQALALETAKSKAGIRDEDIDVLLSGDLLNQCVSSSFAVRDTDIPFLGLYGACSTMAEALLLAGVAVNSGYAQVAAAMSSSHFATAERQYRFPLGYGGLRTPTAQWTVTGAGCVLLGQREGNVVLNAATMGTVVDFGIKDAANMGAAMAPAAYHTIRAHFDDLHLSPNDFDLLVTGDLGALGKEILLDLFRRDGVGIGGVYDDCGTMIYDLQKQDVHAGGSGCGCGSVVLCGYLMNRLLKGKLRHILFCGTGALLSPLTTQQGESIPGICHAVSLGTERR</sequence>
<dbReference type="AlphaFoldDB" id="A0A9D1A8E0"/>
<dbReference type="InterPro" id="IPR038369">
    <property type="entry name" value="SpoVAD_sf"/>
</dbReference>